<proteinExistence type="predicted"/>
<organism evidence="2 3">
    <name type="scientific">Mucuna pruriens</name>
    <name type="common">Velvet bean</name>
    <name type="synonym">Dolichos pruriens</name>
    <dbReference type="NCBI Taxonomy" id="157652"/>
    <lineage>
        <taxon>Eukaryota</taxon>
        <taxon>Viridiplantae</taxon>
        <taxon>Streptophyta</taxon>
        <taxon>Embryophyta</taxon>
        <taxon>Tracheophyta</taxon>
        <taxon>Spermatophyta</taxon>
        <taxon>Magnoliopsida</taxon>
        <taxon>eudicotyledons</taxon>
        <taxon>Gunneridae</taxon>
        <taxon>Pentapetalae</taxon>
        <taxon>rosids</taxon>
        <taxon>fabids</taxon>
        <taxon>Fabales</taxon>
        <taxon>Fabaceae</taxon>
        <taxon>Papilionoideae</taxon>
        <taxon>50 kb inversion clade</taxon>
        <taxon>NPAAA clade</taxon>
        <taxon>indigoferoid/millettioid clade</taxon>
        <taxon>Phaseoleae</taxon>
        <taxon>Mucuna</taxon>
    </lineage>
</organism>
<feature type="compositionally biased region" description="Low complexity" evidence="1">
    <location>
        <begin position="11"/>
        <end position="29"/>
    </location>
</feature>
<evidence type="ECO:0000256" key="1">
    <source>
        <dbReference type="SAM" id="MobiDB-lite"/>
    </source>
</evidence>
<feature type="region of interest" description="Disordered" evidence="1">
    <location>
        <begin position="1"/>
        <end position="33"/>
    </location>
</feature>
<gene>
    <name evidence="2" type="ORF">CR513_21717</name>
</gene>
<dbReference type="AlphaFoldDB" id="A0A371GZ40"/>
<keyword evidence="3" id="KW-1185">Reference proteome</keyword>
<accession>A0A371GZ40</accession>
<dbReference type="EMBL" id="QJKJ01004058">
    <property type="protein sequence ID" value="RDX95716.1"/>
    <property type="molecule type" value="Genomic_DNA"/>
</dbReference>
<protein>
    <submittedName>
        <fullName evidence="2">Uncharacterized protein</fullName>
    </submittedName>
</protein>
<evidence type="ECO:0000313" key="2">
    <source>
        <dbReference type="EMBL" id="RDX95716.1"/>
    </source>
</evidence>
<sequence>MVMREDENVGSESSYEESSSNSEIDSSSDSFHDKGDLFMVKRMMSVQRETSREIEPSYLSALETLQVAIVE</sequence>
<name>A0A371GZ40_MUCPR</name>
<evidence type="ECO:0000313" key="3">
    <source>
        <dbReference type="Proteomes" id="UP000257109"/>
    </source>
</evidence>
<dbReference type="Proteomes" id="UP000257109">
    <property type="component" value="Unassembled WGS sequence"/>
</dbReference>
<reference evidence="2" key="1">
    <citation type="submission" date="2018-05" db="EMBL/GenBank/DDBJ databases">
        <title>Draft genome of Mucuna pruriens seed.</title>
        <authorList>
            <person name="Nnadi N.E."/>
            <person name="Vos R."/>
            <person name="Hasami M.H."/>
            <person name="Devisetty U.K."/>
            <person name="Aguiy J.C."/>
        </authorList>
    </citation>
    <scope>NUCLEOTIDE SEQUENCE [LARGE SCALE GENOMIC DNA]</scope>
    <source>
        <strain evidence="2">JCA_2017</strain>
    </source>
</reference>
<feature type="non-terminal residue" evidence="2">
    <location>
        <position position="1"/>
    </location>
</feature>
<comment type="caution">
    <text evidence="2">The sequence shown here is derived from an EMBL/GenBank/DDBJ whole genome shotgun (WGS) entry which is preliminary data.</text>
</comment>